<sequence>MPNHTPNKLMYTFEDKNSEAKFKDLLNQYEDFKKDDTSSAKATEICTNTWHIIDWIFNEFPNIHLMNSIGDFRDTLYPLCPSLKIMHDIANGSKHSKVSRPKASIKKTNKHIGPYSNVYSRVYDQTLLEIEMEDGTTLYFVDEIELVINFWKDYFRDILNINDQA</sequence>
<evidence type="ECO:0000313" key="2">
    <source>
        <dbReference type="Proteomes" id="UP000237310"/>
    </source>
</evidence>
<dbReference type="OrthoDB" id="886885at2"/>
<dbReference type="Proteomes" id="UP000237310">
    <property type="component" value="Unassembled WGS sequence"/>
</dbReference>
<protein>
    <submittedName>
        <fullName evidence="1">Uncharacterized protein</fullName>
    </submittedName>
</protein>
<gene>
    <name evidence="1" type="ORF">C3L50_02955</name>
</gene>
<comment type="caution">
    <text evidence="1">The sequence shown here is derived from an EMBL/GenBank/DDBJ whole genome shotgun (WGS) entry which is preliminary data.</text>
</comment>
<evidence type="ECO:0000313" key="1">
    <source>
        <dbReference type="EMBL" id="POY41481.1"/>
    </source>
</evidence>
<dbReference type="AlphaFoldDB" id="A0A2S5AFY2"/>
<proteinExistence type="predicted"/>
<accession>A0A2S5AFY2</accession>
<organism evidence="1 2">
    <name type="scientific">Flavobacterium alvei</name>
    <dbReference type="NCBI Taxonomy" id="2080416"/>
    <lineage>
        <taxon>Bacteria</taxon>
        <taxon>Pseudomonadati</taxon>
        <taxon>Bacteroidota</taxon>
        <taxon>Flavobacteriia</taxon>
        <taxon>Flavobacteriales</taxon>
        <taxon>Flavobacteriaceae</taxon>
        <taxon>Flavobacterium</taxon>
    </lineage>
</organism>
<keyword evidence="2" id="KW-1185">Reference proteome</keyword>
<reference evidence="1 2" key="1">
    <citation type="submission" date="2018-01" db="EMBL/GenBank/DDBJ databases">
        <authorList>
            <person name="Gaut B.S."/>
            <person name="Morton B.R."/>
            <person name="Clegg M.T."/>
            <person name="Duvall M.R."/>
        </authorList>
    </citation>
    <scope>NUCLEOTIDE SEQUENCE [LARGE SCALE GENOMIC DNA]</scope>
    <source>
        <strain evidence="1 2">HR-AY</strain>
    </source>
</reference>
<dbReference type="EMBL" id="PQVG01000001">
    <property type="protein sequence ID" value="POY41481.1"/>
    <property type="molecule type" value="Genomic_DNA"/>
</dbReference>
<name>A0A2S5AFY2_9FLAO</name>